<reference evidence="6" key="1">
    <citation type="submission" date="2023-07" db="EMBL/GenBank/DDBJ databases">
        <title>Novel species in the genus Lipingzhangella isolated from Sambhar Salt Lake.</title>
        <authorList>
            <person name="Jiya N."/>
            <person name="Kajale S."/>
            <person name="Sharma A."/>
        </authorList>
    </citation>
    <scope>NUCLEOTIDE SEQUENCE [LARGE SCALE GENOMIC DNA]</scope>
    <source>
        <strain evidence="6">LS1_29</strain>
    </source>
</reference>
<sequence>MVDSGDPVPDILKIVIAGGFGAGKTTFVAALSEIESLHTEELITTHSAGTDDLRGLDQKTTTTVALDFGRVTLDQSTVIYMFGMPGQDRFSFMWDELAQGALGAVVLADTRRLEDCFPSIDYFENRGLPFVVAINCFDGYRSHLPEDVRTALSLNTDVPLMLCDARRRSSVKTVLVELVGHVLEQELMRA</sequence>
<keyword evidence="4" id="KW-0342">GTP-binding</keyword>
<dbReference type="Pfam" id="PF03029">
    <property type="entry name" value="ATP_bind_1"/>
    <property type="match status" value="1"/>
</dbReference>
<evidence type="ECO:0000256" key="3">
    <source>
        <dbReference type="ARBA" id="ARBA00022801"/>
    </source>
</evidence>
<keyword evidence="3" id="KW-0378">Hydrolase</keyword>
<evidence type="ECO:0000313" key="6">
    <source>
        <dbReference type="Proteomes" id="UP001250214"/>
    </source>
</evidence>
<dbReference type="InterPro" id="IPR027417">
    <property type="entry name" value="P-loop_NTPase"/>
</dbReference>
<dbReference type="CDD" id="cd00882">
    <property type="entry name" value="Ras_like_GTPase"/>
    <property type="match status" value="1"/>
</dbReference>
<accession>A0ABU2H1N3</accession>
<dbReference type="EMBL" id="JAVLVT010000001">
    <property type="protein sequence ID" value="MDS1269203.1"/>
    <property type="molecule type" value="Genomic_DNA"/>
</dbReference>
<dbReference type="SUPFAM" id="SSF52540">
    <property type="entry name" value="P-loop containing nucleoside triphosphate hydrolases"/>
    <property type="match status" value="1"/>
</dbReference>
<dbReference type="InterPro" id="IPR004130">
    <property type="entry name" value="Gpn"/>
</dbReference>
<gene>
    <name evidence="5" type="ORF">RIF23_02705</name>
</gene>
<dbReference type="PANTHER" id="PTHR42708:SF1">
    <property type="entry name" value="GLIDING MOTILITY PROTEIN MGLA"/>
    <property type="match status" value="1"/>
</dbReference>
<proteinExistence type="inferred from homology"/>
<evidence type="ECO:0000256" key="2">
    <source>
        <dbReference type="ARBA" id="ARBA00022741"/>
    </source>
</evidence>
<dbReference type="Proteomes" id="UP001250214">
    <property type="component" value="Unassembled WGS sequence"/>
</dbReference>
<dbReference type="RefSeq" id="WP_310910708.1">
    <property type="nucleotide sequence ID" value="NZ_JAVLVT010000001.1"/>
</dbReference>
<dbReference type="Gene3D" id="3.40.50.300">
    <property type="entry name" value="P-loop containing nucleotide triphosphate hydrolases"/>
    <property type="match status" value="1"/>
</dbReference>
<evidence type="ECO:0000256" key="1">
    <source>
        <dbReference type="ARBA" id="ARBA00005290"/>
    </source>
</evidence>
<protein>
    <submittedName>
        <fullName evidence="5">ATP/GTP-binding protein</fullName>
    </submittedName>
</protein>
<dbReference type="PANTHER" id="PTHR42708">
    <property type="entry name" value="ATP/GTP-BINDING PROTEIN-RELATED"/>
    <property type="match status" value="1"/>
</dbReference>
<keyword evidence="6" id="KW-1185">Reference proteome</keyword>
<organism evidence="5 6">
    <name type="scientific">Lipingzhangella rawalii</name>
    <dbReference type="NCBI Taxonomy" id="2055835"/>
    <lineage>
        <taxon>Bacteria</taxon>
        <taxon>Bacillati</taxon>
        <taxon>Actinomycetota</taxon>
        <taxon>Actinomycetes</taxon>
        <taxon>Streptosporangiales</taxon>
        <taxon>Nocardiopsidaceae</taxon>
        <taxon>Lipingzhangella</taxon>
    </lineage>
</organism>
<dbReference type="InterPro" id="IPR052705">
    <property type="entry name" value="Gliding_Motility_GTPase"/>
</dbReference>
<comment type="similarity">
    <text evidence="1">Belongs to the GPN-loop GTPase family.</text>
</comment>
<evidence type="ECO:0000313" key="5">
    <source>
        <dbReference type="EMBL" id="MDS1269203.1"/>
    </source>
</evidence>
<comment type="caution">
    <text evidence="5">The sequence shown here is derived from an EMBL/GenBank/DDBJ whole genome shotgun (WGS) entry which is preliminary data.</text>
</comment>
<evidence type="ECO:0000256" key="4">
    <source>
        <dbReference type="ARBA" id="ARBA00023134"/>
    </source>
</evidence>
<keyword evidence="2" id="KW-0547">Nucleotide-binding</keyword>
<name>A0ABU2H1N3_9ACTN</name>